<dbReference type="InterPro" id="IPR009057">
    <property type="entry name" value="Homeodomain-like_sf"/>
</dbReference>
<dbReference type="InterPro" id="IPR018062">
    <property type="entry name" value="HTH_AraC-typ_CS"/>
</dbReference>
<dbReference type="InterPro" id="IPR054015">
    <property type="entry name" value="ExsA-like_N"/>
</dbReference>
<dbReference type="GO" id="GO:0003700">
    <property type="term" value="F:DNA-binding transcription factor activity"/>
    <property type="evidence" value="ECO:0007669"/>
    <property type="project" value="InterPro"/>
</dbReference>
<dbReference type="PROSITE" id="PS00041">
    <property type="entry name" value="HTH_ARAC_FAMILY_1"/>
    <property type="match status" value="1"/>
</dbReference>
<dbReference type="Gene3D" id="1.10.10.60">
    <property type="entry name" value="Homeodomain-like"/>
    <property type="match status" value="2"/>
</dbReference>
<dbReference type="Pfam" id="PF22200">
    <property type="entry name" value="ExsA_N"/>
    <property type="match status" value="1"/>
</dbReference>
<dbReference type="PROSITE" id="PS01124">
    <property type="entry name" value="HTH_ARAC_FAMILY_2"/>
    <property type="match status" value="1"/>
</dbReference>
<keyword evidence="1" id="KW-0805">Transcription regulation</keyword>
<feature type="domain" description="HTH araC/xylS-type" evidence="4">
    <location>
        <begin position="179"/>
        <end position="277"/>
    </location>
</feature>
<dbReference type="STRING" id="156994.SAMN04488028_1011014"/>
<keyword evidence="6" id="KW-1185">Reference proteome</keyword>
<protein>
    <submittedName>
        <fullName evidence="5">AraC-type DNA-binding protein</fullName>
    </submittedName>
</protein>
<dbReference type="InterPro" id="IPR020449">
    <property type="entry name" value="Tscrpt_reg_AraC-type_HTH"/>
</dbReference>
<evidence type="ECO:0000256" key="2">
    <source>
        <dbReference type="ARBA" id="ARBA00023125"/>
    </source>
</evidence>
<dbReference type="Proteomes" id="UP000184474">
    <property type="component" value="Unassembled WGS sequence"/>
</dbReference>
<keyword evidence="3" id="KW-0804">Transcription</keyword>
<keyword evidence="2 5" id="KW-0238">DNA-binding</keyword>
<dbReference type="SMART" id="SM00342">
    <property type="entry name" value="HTH_ARAC"/>
    <property type="match status" value="1"/>
</dbReference>
<dbReference type="InterPro" id="IPR018060">
    <property type="entry name" value="HTH_AraC"/>
</dbReference>
<dbReference type="EMBL" id="FRAA01000001">
    <property type="protein sequence ID" value="SHJ72134.1"/>
    <property type="molecule type" value="Genomic_DNA"/>
</dbReference>
<proteinExistence type="predicted"/>
<evidence type="ECO:0000256" key="1">
    <source>
        <dbReference type="ARBA" id="ARBA00023015"/>
    </source>
</evidence>
<organism evidence="5 6">
    <name type="scientific">Reichenbachiella agariperforans</name>
    <dbReference type="NCBI Taxonomy" id="156994"/>
    <lineage>
        <taxon>Bacteria</taxon>
        <taxon>Pseudomonadati</taxon>
        <taxon>Bacteroidota</taxon>
        <taxon>Cytophagia</taxon>
        <taxon>Cytophagales</taxon>
        <taxon>Reichenbachiellaceae</taxon>
        <taxon>Reichenbachiella</taxon>
    </lineage>
</organism>
<dbReference type="PANTHER" id="PTHR46796">
    <property type="entry name" value="HTH-TYPE TRANSCRIPTIONAL ACTIVATOR RHAS-RELATED"/>
    <property type="match status" value="1"/>
</dbReference>
<dbReference type="InterPro" id="IPR050204">
    <property type="entry name" value="AraC_XylS_family_regulators"/>
</dbReference>
<dbReference type="SUPFAM" id="SSF46689">
    <property type="entry name" value="Homeodomain-like"/>
    <property type="match status" value="2"/>
</dbReference>
<dbReference type="Pfam" id="PF12833">
    <property type="entry name" value="HTH_18"/>
    <property type="match status" value="1"/>
</dbReference>
<evidence type="ECO:0000313" key="5">
    <source>
        <dbReference type="EMBL" id="SHJ72134.1"/>
    </source>
</evidence>
<sequence>MILRRQKFEYKQTALIEKILIEAPFRYEALFQNEGCFLYVSGLSSNFHAADQKVALSSNESVLLKCGTYFVDWLKTAESSRCEVLAIHLPTELLREIYRHEVPSFMLPKQQGDFIQKVVPEVTLSKFIDSLDFYFETPSLVTDELLELKIKELILILVQTKNAASVLELLSTLFAPRIVTLQEVVSTHLYSTVSVSQLANLCNMSLSSFKREFEKIFGDSPKNYITQKRLGRAKELLLVSDDSIASIAYQVGFSDPAYFSRLFKKTYAQAPSVLRPR</sequence>
<gene>
    <name evidence="5" type="ORF">SAMN04488028_1011014</name>
</gene>
<accession>A0A1M6LLT4</accession>
<name>A0A1M6LLT4_REIAG</name>
<evidence type="ECO:0000313" key="6">
    <source>
        <dbReference type="Proteomes" id="UP000184474"/>
    </source>
</evidence>
<reference evidence="6" key="1">
    <citation type="submission" date="2016-11" db="EMBL/GenBank/DDBJ databases">
        <authorList>
            <person name="Varghese N."/>
            <person name="Submissions S."/>
        </authorList>
    </citation>
    <scope>NUCLEOTIDE SEQUENCE [LARGE SCALE GENOMIC DNA]</scope>
    <source>
        <strain evidence="6">DSM 26134</strain>
    </source>
</reference>
<dbReference type="PRINTS" id="PR00032">
    <property type="entry name" value="HTHARAC"/>
</dbReference>
<evidence type="ECO:0000259" key="4">
    <source>
        <dbReference type="PROSITE" id="PS01124"/>
    </source>
</evidence>
<dbReference type="RefSeq" id="WP_073119899.1">
    <property type="nucleotide sequence ID" value="NZ_FRAA01000001.1"/>
</dbReference>
<evidence type="ECO:0000256" key="3">
    <source>
        <dbReference type="ARBA" id="ARBA00023163"/>
    </source>
</evidence>
<dbReference type="GO" id="GO:0043565">
    <property type="term" value="F:sequence-specific DNA binding"/>
    <property type="evidence" value="ECO:0007669"/>
    <property type="project" value="InterPro"/>
</dbReference>
<dbReference type="AlphaFoldDB" id="A0A1M6LLT4"/>